<dbReference type="OrthoDB" id="4298679at2759"/>
<reference evidence="2" key="2">
    <citation type="journal article" date="2023" name="IMA Fungus">
        <title>Comparative genomic study of the Penicillium genus elucidates a diverse pangenome and 15 lateral gene transfer events.</title>
        <authorList>
            <person name="Petersen C."/>
            <person name="Sorensen T."/>
            <person name="Nielsen M.R."/>
            <person name="Sondergaard T.E."/>
            <person name="Sorensen J.L."/>
            <person name="Fitzpatrick D.A."/>
            <person name="Frisvad J.C."/>
            <person name="Nielsen K.L."/>
        </authorList>
    </citation>
    <scope>NUCLEOTIDE SEQUENCE</scope>
    <source>
        <strain evidence="2">IBT 29677</strain>
    </source>
</reference>
<comment type="caution">
    <text evidence="2">The sequence shown here is derived from an EMBL/GenBank/DDBJ whole genome shotgun (WGS) entry which is preliminary data.</text>
</comment>
<sequence length="187" mass="21009">MADMLEAVLFLTSITFIIAVGHSAIQATWLKFPEWDRYAFYRRYRVRLQISNKTPSLHARELVGMVPDTIPLISNPEPLAHSRQDTVLGSQRWPDYGDPRRPSYTRPIPRSMSTSIHPSQHPNLNSNPGPYQAGQESSPSTQPYTNFGATVHPHPHPYPPLSVNGVNHPFDRIATPDTVSHTPSHTT</sequence>
<keyword evidence="3" id="KW-1185">Reference proteome</keyword>
<feature type="compositionally biased region" description="Polar residues" evidence="1">
    <location>
        <begin position="177"/>
        <end position="187"/>
    </location>
</feature>
<dbReference type="AlphaFoldDB" id="A0A9W9W5N6"/>
<organism evidence="2 3">
    <name type="scientific">Penicillium cosmopolitanum</name>
    <dbReference type="NCBI Taxonomy" id="1131564"/>
    <lineage>
        <taxon>Eukaryota</taxon>
        <taxon>Fungi</taxon>
        <taxon>Dikarya</taxon>
        <taxon>Ascomycota</taxon>
        <taxon>Pezizomycotina</taxon>
        <taxon>Eurotiomycetes</taxon>
        <taxon>Eurotiomycetidae</taxon>
        <taxon>Eurotiales</taxon>
        <taxon>Aspergillaceae</taxon>
        <taxon>Penicillium</taxon>
    </lineage>
</organism>
<feature type="region of interest" description="Disordered" evidence="1">
    <location>
        <begin position="75"/>
        <end position="187"/>
    </location>
</feature>
<evidence type="ECO:0000256" key="1">
    <source>
        <dbReference type="SAM" id="MobiDB-lite"/>
    </source>
</evidence>
<name>A0A9W9W5N6_9EURO</name>
<reference evidence="2" key="1">
    <citation type="submission" date="2022-12" db="EMBL/GenBank/DDBJ databases">
        <authorList>
            <person name="Petersen C."/>
        </authorList>
    </citation>
    <scope>NUCLEOTIDE SEQUENCE</scope>
    <source>
        <strain evidence="2">IBT 29677</strain>
    </source>
</reference>
<dbReference type="GeneID" id="81367349"/>
<protein>
    <submittedName>
        <fullName evidence="2">Uncharacterized protein</fullName>
    </submittedName>
</protein>
<dbReference type="Proteomes" id="UP001147747">
    <property type="component" value="Unassembled WGS sequence"/>
</dbReference>
<evidence type="ECO:0000313" key="2">
    <source>
        <dbReference type="EMBL" id="KAJ5403861.1"/>
    </source>
</evidence>
<evidence type="ECO:0000313" key="3">
    <source>
        <dbReference type="Proteomes" id="UP001147747"/>
    </source>
</evidence>
<feature type="compositionally biased region" description="Polar residues" evidence="1">
    <location>
        <begin position="111"/>
        <end position="148"/>
    </location>
</feature>
<accession>A0A9W9W5N6</accession>
<dbReference type="EMBL" id="JAPZBU010000005">
    <property type="protein sequence ID" value="KAJ5403861.1"/>
    <property type="molecule type" value="Genomic_DNA"/>
</dbReference>
<dbReference type="RefSeq" id="XP_056491103.1">
    <property type="nucleotide sequence ID" value="XM_056628369.1"/>
</dbReference>
<proteinExistence type="predicted"/>
<gene>
    <name evidence="2" type="ORF">N7509_003732</name>
</gene>